<evidence type="ECO:0000313" key="5">
    <source>
        <dbReference type="EMBL" id="MFC6314151.1"/>
    </source>
</evidence>
<comment type="similarity">
    <text evidence="1">Belongs to the BlaI transcriptional regulatory family.</text>
</comment>
<dbReference type="InterPro" id="IPR036388">
    <property type="entry name" value="WH-like_DNA-bd_sf"/>
</dbReference>
<dbReference type="RefSeq" id="WP_125596471.1">
    <property type="nucleotide sequence ID" value="NZ_JBHSSM010000005.1"/>
</dbReference>
<evidence type="ECO:0000256" key="2">
    <source>
        <dbReference type="ARBA" id="ARBA00023015"/>
    </source>
</evidence>
<dbReference type="Gene3D" id="1.10.10.10">
    <property type="entry name" value="Winged helix-like DNA-binding domain superfamily/Winged helix DNA-binding domain"/>
    <property type="match status" value="1"/>
</dbReference>
<evidence type="ECO:0000256" key="3">
    <source>
        <dbReference type="ARBA" id="ARBA00023125"/>
    </source>
</evidence>
<reference evidence="6" key="1">
    <citation type="journal article" date="2019" name="Int. J. Syst. Evol. Microbiol.">
        <title>The Global Catalogue of Microorganisms (GCM) 10K type strain sequencing project: providing services to taxonomists for standard genome sequencing and annotation.</title>
        <authorList>
            <consortium name="The Broad Institute Genomics Platform"/>
            <consortium name="The Broad Institute Genome Sequencing Center for Infectious Disease"/>
            <person name="Wu L."/>
            <person name="Ma J."/>
        </authorList>
    </citation>
    <scope>NUCLEOTIDE SEQUENCE [LARGE SCALE GENOMIC DNA]</scope>
    <source>
        <strain evidence="6">CCM 8897</strain>
    </source>
</reference>
<dbReference type="EMBL" id="JBHSSM010000005">
    <property type="protein sequence ID" value="MFC6314151.1"/>
    <property type="molecule type" value="Genomic_DNA"/>
</dbReference>
<protein>
    <submittedName>
        <fullName evidence="5">CopY/TcrY family copper transport repressor</fullName>
    </submittedName>
</protein>
<dbReference type="NCBIfam" id="TIGR02698">
    <property type="entry name" value="CopY_TcrY"/>
    <property type="match status" value="1"/>
</dbReference>
<evidence type="ECO:0000256" key="1">
    <source>
        <dbReference type="ARBA" id="ARBA00011046"/>
    </source>
</evidence>
<dbReference type="Pfam" id="PF03965">
    <property type="entry name" value="Penicillinase_R"/>
    <property type="match status" value="1"/>
</dbReference>
<accession>A0ABW1ULS4</accession>
<keyword evidence="3" id="KW-0238">DNA-binding</keyword>
<sequence>MTSTQPENLPEISPAEWEVMRIVWTLNGAQTHELISSLQEKMDWTESTIKTLIRRLQQKGYLERQGTQRPYVYQATITEQAGINQQTDALFANLCAMHVGPTLIRLVKNNTLSQQDLTELSQLIATKQATAPAVVACDCLADCQVENQGECHE</sequence>
<dbReference type="InterPro" id="IPR036390">
    <property type="entry name" value="WH_DNA-bd_sf"/>
</dbReference>
<organism evidence="5 6">
    <name type="scientific">Lapidilactobacillus achengensis</name>
    <dbReference type="NCBI Taxonomy" id="2486000"/>
    <lineage>
        <taxon>Bacteria</taxon>
        <taxon>Bacillati</taxon>
        <taxon>Bacillota</taxon>
        <taxon>Bacilli</taxon>
        <taxon>Lactobacillales</taxon>
        <taxon>Lactobacillaceae</taxon>
        <taxon>Lapidilactobacillus</taxon>
    </lineage>
</organism>
<keyword evidence="4" id="KW-0804">Transcription</keyword>
<evidence type="ECO:0000313" key="6">
    <source>
        <dbReference type="Proteomes" id="UP001596310"/>
    </source>
</evidence>
<keyword evidence="2" id="KW-0805">Transcription regulation</keyword>
<dbReference type="InterPro" id="IPR014071">
    <property type="entry name" value="Cu_transp_CopY/TcrY"/>
</dbReference>
<proteinExistence type="inferred from homology"/>
<dbReference type="PIRSF" id="PIRSF019455">
    <property type="entry name" value="CopR_AtkY"/>
    <property type="match status" value="1"/>
</dbReference>
<dbReference type="SUPFAM" id="SSF46785">
    <property type="entry name" value="Winged helix' DNA-binding domain"/>
    <property type="match status" value="1"/>
</dbReference>
<keyword evidence="6" id="KW-1185">Reference proteome</keyword>
<evidence type="ECO:0000256" key="4">
    <source>
        <dbReference type="ARBA" id="ARBA00023163"/>
    </source>
</evidence>
<gene>
    <name evidence="5" type="ORF">ACFQHW_01020</name>
</gene>
<dbReference type="Proteomes" id="UP001596310">
    <property type="component" value="Unassembled WGS sequence"/>
</dbReference>
<name>A0ABW1ULS4_9LACO</name>
<dbReference type="InterPro" id="IPR005650">
    <property type="entry name" value="BlaI_family"/>
</dbReference>
<comment type="caution">
    <text evidence="5">The sequence shown here is derived from an EMBL/GenBank/DDBJ whole genome shotgun (WGS) entry which is preliminary data.</text>
</comment>